<sequence>MVAKPSNNFSFKLVLLGDGRVGKTSLVVRYINNVFSEKQEATIQASYLTKRLIIDGVPVTLSIWDTAGQERFHALGPIYYRDADAALLVYDITSSETFNRVTKWVKELQQMAPPDIIMTIAANKSDLLRSKKINIQDAESYSTSIGARLFVTSAKTGVGIDEMFLDIAKRLMDRRKESAEGLLTAPPRKGIVIIDDEPEKEPPPKCCS</sequence>
<dbReference type="InterPro" id="IPR001806">
    <property type="entry name" value="Small_GTPase"/>
</dbReference>
<evidence type="ECO:0000256" key="5">
    <source>
        <dbReference type="ARBA" id="ARBA00022927"/>
    </source>
</evidence>
<keyword evidence="3" id="KW-0813">Transport</keyword>
<keyword evidence="8" id="KW-0449">Lipoprotein</keyword>
<accession>A0A9Q0HR24</accession>
<dbReference type="CDD" id="cd04123">
    <property type="entry name" value="Rab21"/>
    <property type="match status" value="1"/>
</dbReference>
<evidence type="ECO:0000256" key="7">
    <source>
        <dbReference type="ARBA" id="ARBA00023136"/>
    </source>
</evidence>
<dbReference type="GO" id="GO:0005525">
    <property type="term" value="F:GTP binding"/>
    <property type="evidence" value="ECO:0007669"/>
    <property type="project" value="UniProtKB-KW"/>
</dbReference>
<dbReference type="Gene3D" id="3.40.50.300">
    <property type="entry name" value="P-loop containing nucleotide triphosphate hydrolases"/>
    <property type="match status" value="1"/>
</dbReference>
<dbReference type="AlphaFoldDB" id="A0A9Q0HR24"/>
<dbReference type="InterPro" id="IPR005225">
    <property type="entry name" value="Small_GTP-bd"/>
</dbReference>
<proteinExistence type="inferred from homology"/>
<keyword evidence="12" id="KW-1185">Reference proteome</keyword>
<dbReference type="FunFam" id="3.40.50.300:FF:000550">
    <property type="entry name" value="ras-related protein Rab-21"/>
    <property type="match status" value="1"/>
</dbReference>
<gene>
    <name evidence="11" type="ORF">LUZ63_012079</name>
</gene>
<dbReference type="NCBIfam" id="TIGR00231">
    <property type="entry name" value="small_GTP"/>
    <property type="match status" value="1"/>
</dbReference>
<protein>
    <recommendedName>
        <fullName evidence="2">Ras-related protein Rab-21</fullName>
    </recommendedName>
</protein>
<comment type="similarity">
    <text evidence="1">Belongs to the small GTPase superfamily. Rab family.</text>
</comment>
<keyword evidence="5" id="KW-0653">Protein transport</keyword>
<evidence type="ECO:0000256" key="3">
    <source>
        <dbReference type="ARBA" id="ARBA00022448"/>
    </source>
</evidence>
<organism evidence="11 12">
    <name type="scientific">Rhynchospora breviuscula</name>
    <dbReference type="NCBI Taxonomy" id="2022672"/>
    <lineage>
        <taxon>Eukaryota</taxon>
        <taxon>Viridiplantae</taxon>
        <taxon>Streptophyta</taxon>
        <taxon>Embryophyta</taxon>
        <taxon>Tracheophyta</taxon>
        <taxon>Spermatophyta</taxon>
        <taxon>Magnoliopsida</taxon>
        <taxon>Liliopsida</taxon>
        <taxon>Poales</taxon>
        <taxon>Cyperaceae</taxon>
        <taxon>Cyperoideae</taxon>
        <taxon>Rhynchosporeae</taxon>
        <taxon>Rhynchospora</taxon>
    </lineage>
</organism>
<dbReference type="SMART" id="SM00176">
    <property type="entry name" value="RAN"/>
    <property type="match status" value="1"/>
</dbReference>
<keyword evidence="4" id="KW-0547">Nucleotide-binding</keyword>
<dbReference type="InterPro" id="IPR027417">
    <property type="entry name" value="P-loop_NTPase"/>
</dbReference>
<dbReference type="PROSITE" id="PS51419">
    <property type="entry name" value="RAB"/>
    <property type="match status" value="1"/>
</dbReference>
<evidence type="ECO:0000256" key="4">
    <source>
        <dbReference type="ARBA" id="ARBA00022741"/>
    </source>
</evidence>
<keyword evidence="7" id="KW-0472">Membrane</keyword>
<dbReference type="SUPFAM" id="SSF52540">
    <property type="entry name" value="P-loop containing nucleoside triphosphate hydrolases"/>
    <property type="match status" value="1"/>
</dbReference>
<keyword evidence="9" id="KW-0636">Prenylation</keyword>
<dbReference type="InterPro" id="IPR041833">
    <property type="entry name" value="Rab21"/>
</dbReference>
<dbReference type="GO" id="GO:0015031">
    <property type="term" value="P:protein transport"/>
    <property type="evidence" value="ECO:0007669"/>
    <property type="project" value="UniProtKB-KW"/>
</dbReference>
<dbReference type="Proteomes" id="UP001151287">
    <property type="component" value="Unassembled WGS sequence"/>
</dbReference>
<evidence type="ECO:0000313" key="11">
    <source>
        <dbReference type="EMBL" id="KAJ1695381.1"/>
    </source>
</evidence>
<reference evidence="11" key="1">
    <citation type="journal article" date="2022" name="Cell">
        <title>Repeat-based holocentromeres influence genome architecture and karyotype evolution.</title>
        <authorList>
            <person name="Hofstatter P.G."/>
            <person name="Thangavel G."/>
            <person name="Lux T."/>
            <person name="Neumann P."/>
            <person name="Vondrak T."/>
            <person name="Novak P."/>
            <person name="Zhang M."/>
            <person name="Costa L."/>
            <person name="Castellani M."/>
            <person name="Scott A."/>
            <person name="Toegelov H."/>
            <person name="Fuchs J."/>
            <person name="Mata-Sucre Y."/>
            <person name="Dias Y."/>
            <person name="Vanzela A.L.L."/>
            <person name="Huettel B."/>
            <person name="Almeida C.C.S."/>
            <person name="Simkova H."/>
            <person name="Souza G."/>
            <person name="Pedrosa-Harand A."/>
            <person name="Macas J."/>
            <person name="Mayer K.F.X."/>
            <person name="Houben A."/>
            <person name="Marques A."/>
        </authorList>
    </citation>
    <scope>NUCLEOTIDE SEQUENCE</scope>
    <source>
        <strain evidence="11">RhyBre1mFocal</strain>
    </source>
</reference>
<dbReference type="GO" id="GO:0003924">
    <property type="term" value="F:GTPase activity"/>
    <property type="evidence" value="ECO:0007669"/>
    <property type="project" value="InterPro"/>
</dbReference>
<comment type="subcellular location">
    <subcellularLocation>
        <location evidence="10">Endomembrane system</location>
        <topology evidence="10">Lipid-anchor</topology>
    </subcellularLocation>
</comment>
<evidence type="ECO:0000256" key="9">
    <source>
        <dbReference type="ARBA" id="ARBA00023289"/>
    </source>
</evidence>
<evidence type="ECO:0000256" key="10">
    <source>
        <dbReference type="ARBA" id="ARBA00037868"/>
    </source>
</evidence>
<evidence type="ECO:0000313" key="12">
    <source>
        <dbReference type="Proteomes" id="UP001151287"/>
    </source>
</evidence>
<dbReference type="GO" id="GO:0012505">
    <property type="term" value="C:endomembrane system"/>
    <property type="evidence" value="ECO:0007669"/>
    <property type="project" value="UniProtKB-SubCell"/>
</dbReference>
<dbReference type="EMBL" id="JAMQYH010000003">
    <property type="protein sequence ID" value="KAJ1695381.1"/>
    <property type="molecule type" value="Genomic_DNA"/>
</dbReference>
<dbReference type="GO" id="GO:0032482">
    <property type="term" value="P:Rab protein signal transduction"/>
    <property type="evidence" value="ECO:0007669"/>
    <property type="project" value="InterPro"/>
</dbReference>
<dbReference type="PROSITE" id="PS51420">
    <property type="entry name" value="RHO"/>
    <property type="match status" value="1"/>
</dbReference>
<dbReference type="PROSITE" id="PS51421">
    <property type="entry name" value="RAS"/>
    <property type="match status" value="1"/>
</dbReference>
<evidence type="ECO:0000256" key="2">
    <source>
        <dbReference type="ARBA" id="ARBA00014900"/>
    </source>
</evidence>
<evidence type="ECO:0000256" key="6">
    <source>
        <dbReference type="ARBA" id="ARBA00023134"/>
    </source>
</evidence>
<evidence type="ECO:0000256" key="1">
    <source>
        <dbReference type="ARBA" id="ARBA00006270"/>
    </source>
</evidence>
<dbReference type="PRINTS" id="PR00449">
    <property type="entry name" value="RASTRNSFRMNG"/>
</dbReference>
<dbReference type="OrthoDB" id="63533at2759"/>
<dbReference type="SMART" id="SM00174">
    <property type="entry name" value="RHO"/>
    <property type="match status" value="1"/>
</dbReference>
<dbReference type="SMART" id="SM00173">
    <property type="entry name" value="RAS"/>
    <property type="match status" value="1"/>
</dbReference>
<keyword evidence="6" id="KW-0342">GTP-binding</keyword>
<comment type="caution">
    <text evidence="11">The sequence shown here is derived from an EMBL/GenBank/DDBJ whole genome shotgun (WGS) entry which is preliminary data.</text>
</comment>
<evidence type="ECO:0000256" key="8">
    <source>
        <dbReference type="ARBA" id="ARBA00023288"/>
    </source>
</evidence>
<dbReference type="Pfam" id="PF00071">
    <property type="entry name" value="Ras"/>
    <property type="match status" value="1"/>
</dbReference>
<name>A0A9Q0HR24_9POAL</name>
<dbReference type="SMART" id="SM00175">
    <property type="entry name" value="RAB"/>
    <property type="match status" value="1"/>
</dbReference>
<dbReference type="PANTHER" id="PTHR47978">
    <property type="match status" value="1"/>
</dbReference>